<dbReference type="InterPro" id="IPR051448">
    <property type="entry name" value="CdaR-like_regulators"/>
</dbReference>
<evidence type="ECO:0000259" key="1">
    <source>
        <dbReference type="Pfam" id="PF13556"/>
    </source>
</evidence>
<dbReference type="Pfam" id="PF13556">
    <property type="entry name" value="HTH_30"/>
    <property type="match status" value="1"/>
</dbReference>
<evidence type="ECO:0000313" key="4">
    <source>
        <dbReference type="Proteomes" id="UP000734823"/>
    </source>
</evidence>
<feature type="domain" description="PucR C-terminal helix-turn-helix" evidence="1">
    <location>
        <begin position="366"/>
        <end position="423"/>
    </location>
</feature>
<dbReference type="InterPro" id="IPR025736">
    <property type="entry name" value="PucR_C-HTH_dom"/>
</dbReference>
<accession>A0ABR7L8N6</accession>
<dbReference type="InterPro" id="IPR042070">
    <property type="entry name" value="PucR_C-HTH_sf"/>
</dbReference>
<dbReference type="Gene3D" id="1.10.10.2840">
    <property type="entry name" value="PucR C-terminal helix-turn-helix domain"/>
    <property type="match status" value="1"/>
</dbReference>
<comment type="caution">
    <text evidence="3">The sequence shown here is derived from an EMBL/GenBank/DDBJ whole genome shotgun (WGS) entry which is preliminary data.</text>
</comment>
<organism evidence="3 4">
    <name type="scientific">Actinokineospora xionganensis</name>
    <dbReference type="NCBI Taxonomy" id="2684470"/>
    <lineage>
        <taxon>Bacteria</taxon>
        <taxon>Bacillati</taxon>
        <taxon>Actinomycetota</taxon>
        <taxon>Actinomycetes</taxon>
        <taxon>Pseudonocardiales</taxon>
        <taxon>Pseudonocardiaceae</taxon>
        <taxon>Actinokineospora</taxon>
    </lineage>
</organism>
<dbReference type="InterPro" id="IPR025751">
    <property type="entry name" value="RsbRD_N_dom"/>
</dbReference>
<dbReference type="Proteomes" id="UP000734823">
    <property type="component" value="Unassembled WGS sequence"/>
</dbReference>
<dbReference type="PANTHER" id="PTHR33744">
    <property type="entry name" value="CARBOHYDRATE DIACID REGULATOR"/>
    <property type="match status" value="1"/>
</dbReference>
<reference evidence="3 4" key="1">
    <citation type="submission" date="2020-06" db="EMBL/GenBank/DDBJ databases">
        <title>Actinokineospora xiongansis sp. nov., isolated from soil of Baiyangdian.</title>
        <authorList>
            <person name="Zhang X."/>
        </authorList>
    </citation>
    <scope>NUCLEOTIDE SEQUENCE [LARGE SCALE GENOMIC DNA]</scope>
    <source>
        <strain evidence="3 4">HBU206404</strain>
    </source>
</reference>
<proteinExistence type="predicted"/>
<evidence type="ECO:0000313" key="3">
    <source>
        <dbReference type="EMBL" id="MBC6449065.1"/>
    </source>
</evidence>
<protein>
    <submittedName>
        <fullName evidence="3">Helix-turn-helix domain-containing protein</fullName>
    </submittedName>
</protein>
<evidence type="ECO:0000259" key="2">
    <source>
        <dbReference type="Pfam" id="PF14361"/>
    </source>
</evidence>
<gene>
    <name evidence="3" type="ORF">GPZ80_18010</name>
</gene>
<keyword evidence="4" id="KW-1185">Reference proteome</keyword>
<feature type="domain" description="RsbT co-antagonist protein RsbRD N-terminal" evidence="2">
    <location>
        <begin position="44"/>
        <end position="183"/>
    </location>
</feature>
<dbReference type="Pfam" id="PF14361">
    <property type="entry name" value="RsbRD_N"/>
    <property type="match status" value="1"/>
</dbReference>
<name>A0ABR7L8N6_9PSEU</name>
<dbReference type="EMBL" id="JABVED010000010">
    <property type="protein sequence ID" value="MBC6449065.1"/>
    <property type="molecule type" value="Genomic_DNA"/>
</dbReference>
<dbReference type="PANTHER" id="PTHR33744:SF1">
    <property type="entry name" value="DNA-BINDING TRANSCRIPTIONAL ACTIVATOR ADER"/>
    <property type="match status" value="1"/>
</dbReference>
<sequence length="432" mass="46733">MVEDTIPGGRWEIGPKFRRKLVTDHNRIVFGGMPLHLRLSSQLPELTAFVIKRLVDGLDVYNQLPAEELSGDIARIIEQAVRTFLEVLRTGTLPEPVDLAIVRESAARRAEEGLPIDAVIGAYHVGAQACFDFVEPEVQPDDLRSVLEAHRLLSDFLRLTTGAVAAGYLSERQSMFGDEHGARQTLLATLLAGGQSADIPGARLAESYFVISLSIGKHPDETVAGVDPGIAGRRKLRRLRTELDRRSREPVLSMLSTDGGLVLIPHHLPSASVSKEDWASLDVLATALSKVAGAPVVAGAVAAEPAGVPAAARLAGELRDVALIYAKPVGVYRLADLLLEYQLTRPSPARDHLASLLAPVADRPDLLPTLRVFLDSGLNRRQTATTLRVHPNTVDYRLRKIATLTGLQVARHEDLLSIRAALSALDATTVRG</sequence>